<gene>
    <name evidence="2" type="ORF">BOTCAL_0507g00070</name>
</gene>
<name>A0A4Y8CLZ4_9HELO</name>
<keyword evidence="3" id="KW-1185">Reference proteome</keyword>
<comment type="caution">
    <text evidence="2">The sequence shown here is derived from an EMBL/GenBank/DDBJ whole genome shotgun (WGS) entry which is preliminary data.</text>
</comment>
<dbReference type="EMBL" id="PHWZ01000506">
    <property type="protein sequence ID" value="TEY37794.1"/>
    <property type="molecule type" value="Genomic_DNA"/>
</dbReference>
<organism evidence="2 3">
    <name type="scientific">Botryotinia calthae</name>
    <dbReference type="NCBI Taxonomy" id="38488"/>
    <lineage>
        <taxon>Eukaryota</taxon>
        <taxon>Fungi</taxon>
        <taxon>Dikarya</taxon>
        <taxon>Ascomycota</taxon>
        <taxon>Pezizomycotina</taxon>
        <taxon>Leotiomycetes</taxon>
        <taxon>Helotiales</taxon>
        <taxon>Sclerotiniaceae</taxon>
        <taxon>Botryotinia</taxon>
    </lineage>
</organism>
<accession>A0A4Y8CLZ4</accession>
<proteinExistence type="predicted"/>
<protein>
    <submittedName>
        <fullName evidence="2">Uncharacterized protein</fullName>
    </submittedName>
</protein>
<evidence type="ECO:0000256" key="1">
    <source>
        <dbReference type="SAM" id="MobiDB-lite"/>
    </source>
</evidence>
<reference evidence="2 3" key="1">
    <citation type="submission" date="2017-11" db="EMBL/GenBank/DDBJ databases">
        <title>Comparative genomics of Botrytis spp.</title>
        <authorList>
            <person name="Valero-Jimenez C.A."/>
            <person name="Tapia P."/>
            <person name="Veloso J."/>
            <person name="Silva-Moreno E."/>
            <person name="Staats M."/>
            <person name="Valdes J.H."/>
            <person name="Van Kan J.A.L."/>
        </authorList>
    </citation>
    <scope>NUCLEOTIDE SEQUENCE [LARGE SCALE GENOMIC DNA]</scope>
    <source>
        <strain evidence="2 3">MUCL2830</strain>
    </source>
</reference>
<evidence type="ECO:0000313" key="2">
    <source>
        <dbReference type="EMBL" id="TEY37794.1"/>
    </source>
</evidence>
<dbReference type="Proteomes" id="UP000297299">
    <property type="component" value="Unassembled WGS sequence"/>
</dbReference>
<dbReference type="AlphaFoldDB" id="A0A4Y8CLZ4"/>
<feature type="region of interest" description="Disordered" evidence="1">
    <location>
        <begin position="141"/>
        <end position="163"/>
    </location>
</feature>
<dbReference type="OrthoDB" id="3557639at2759"/>
<sequence>MVQQTRGGAIPAFLTRNHRPITFTRSVHNVKLVGLLNQLYQPAPEILRLHGLRLHGPTDKMVAHPAYIEPARAIASETTRYPNFAKNSKTIETPIILVASATALITESPAEIPLLSKTTFGEFIAALDDAIKSLTWIHSGRPSKSTKLPKDTENTMDGSEEVL</sequence>
<evidence type="ECO:0000313" key="3">
    <source>
        <dbReference type="Proteomes" id="UP000297299"/>
    </source>
</evidence>